<keyword evidence="4" id="KW-1185">Reference proteome</keyword>
<feature type="region of interest" description="Disordered" evidence="1">
    <location>
        <begin position="1"/>
        <end position="28"/>
    </location>
</feature>
<gene>
    <name evidence="3" type="ORF">H9Q16_00370</name>
</gene>
<proteinExistence type="predicted"/>
<dbReference type="AlphaFoldDB" id="A0A927HD22"/>
<dbReference type="Pfam" id="PF13276">
    <property type="entry name" value="HTH_21"/>
    <property type="match status" value="1"/>
</dbReference>
<evidence type="ECO:0000256" key="1">
    <source>
        <dbReference type="SAM" id="MobiDB-lite"/>
    </source>
</evidence>
<reference evidence="3" key="1">
    <citation type="submission" date="2020-08" db="EMBL/GenBank/DDBJ databases">
        <title>Sulfitobacter aestuariivivens sp. nov., isolated from a tidal flat.</title>
        <authorList>
            <person name="Park S."/>
            <person name="Yoon J.-H."/>
        </authorList>
    </citation>
    <scope>NUCLEOTIDE SEQUENCE</scope>
    <source>
        <strain evidence="3">TSTF-M16</strain>
    </source>
</reference>
<sequence length="101" mass="11283">MSNEGFLVHRSQYGAKARKKPGTSKDAADKLVRGIKRKTRNHYSPEKKIKIVLAWSESGRIYGYRKLTNDLRDQGECVSKNRVARRPSLVGIAADGLQAPS</sequence>
<organism evidence="3 4">
    <name type="scientific">Sulfitobacter aestuariivivens</name>
    <dbReference type="NCBI Taxonomy" id="2766981"/>
    <lineage>
        <taxon>Bacteria</taxon>
        <taxon>Pseudomonadati</taxon>
        <taxon>Pseudomonadota</taxon>
        <taxon>Alphaproteobacteria</taxon>
        <taxon>Rhodobacterales</taxon>
        <taxon>Roseobacteraceae</taxon>
        <taxon>Sulfitobacter</taxon>
    </lineage>
</organism>
<name>A0A927HD22_9RHOB</name>
<evidence type="ECO:0000259" key="2">
    <source>
        <dbReference type="Pfam" id="PF13276"/>
    </source>
</evidence>
<dbReference type="InterPro" id="IPR025948">
    <property type="entry name" value="HTH-like_dom"/>
</dbReference>
<evidence type="ECO:0000313" key="3">
    <source>
        <dbReference type="EMBL" id="MBD3662366.1"/>
    </source>
</evidence>
<comment type="caution">
    <text evidence="3">The sequence shown here is derived from an EMBL/GenBank/DDBJ whole genome shotgun (WGS) entry which is preliminary data.</text>
</comment>
<feature type="domain" description="HTH-like" evidence="2">
    <location>
        <begin position="51"/>
        <end position="85"/>
    </location>
</feature>
<accession>A0A927HD22</accession>
<protein>
    <submittedName>
        <fullName evidence="3">Transposase</fullName>
    </submittedName>
</protein>
<evidence type="ECO:0000313" key="4">
    <source>
        <dbReference type="Proteomes" id="UP000635142"/>
    </source>
</evidence>
<dbReference type="EMBL" id="JACTAG010000001">
    <property type="protein sequence ID" value="MBD3662366.1"/>
    <property type="molecule type" value="Genomic_DNA"/>
</dbReference>
<dbReference type="Proteomes" id="UP000635142">
    <property type="component" value="Unassembled WGS sequence"/>
</dbReference>